<name>A0A2Z6RXW1_9GLOM</name>
<dbReference type="AlphaFoldDB" id="A0A2Z6RXW1"/>
<gene>
    <name evidence="1" type="ORF">RclHR1_07240002</name>
</gene>
<evidence type="ECO:0000313" key="1">
    <source>
        <dbReference type="EMBL" id="GBC07091.1"/>
    </source>
</evidence>
<reference evidence="1 2" key="1">
    <citation type="submission" date="2017-11" db="EMBL/GenBank/DDBJ databases">
        <title>The genome of Rhizophagus clarus HR1 reveals common genetic basis of auxotrophy among arbuscular mycorrhizal fungi.</title>
        <authorList>
            <person name="Kobayashi Y."/>
        </authorList>
    </citation>
    <scope>NUCLEOTIDE SEQUENCE [LARGE SCALE GENOMIC DNA]</scope>
    <source>
        <strain evidence="1 2">HR1</strain>
    </source>
</reference>
<evidence type="ECO:0000313" key="2">
    <source>
        <dbReference type="Proteomes" id="UP000247702"/>
    </source>
</evidence>
<proteinExistence type="predicted"/>
<protein>
    <submittedName>
        <fullName evidence="1">Uncharacterized protein</fullName>
    </submittedName>
</protein>
<dbReference type="EMBL" id="BEXD01004120">
    <property type="protein sequence ID" value="GBC07091.1"/>
    <property type="molecule type" value="Genomic_DNA"/>
</dbReference>
<dbReference type="Proteomes" id="UP000247702">
    <property type="component" value="Unassembled WGS sequence"/>
</dbReference>
<keyword evidence="2" id="KW-1185">Reference proteome</keyword>
<comment type="caution">
    <text evidence="1">The sequence shown here is derived from an EMBL/GenBank/DDBJ whole genome shotgun (WGS) entry which is preliminary data.</text>
</comment>
<accession>A0A2Z6RXW1</accession>
<sequence>MISSQKTCTYKTYDEFTQHFITLFYRSFASSRDINPHIILNKTGIAEWKKVTQRGCYAKNAALKSIIQQATEKKLNEELATLLSLHFTSTLATIRSWYPKKPESLILGYVNNVSDIPDLALTQEIFHHLTHTNQQHHNLT</sequence>
<organism evidence="1 2">
    <name type="scientific">Rhizophagus clarus</name>
    <dbReference type="NCBI Taxonomy" id="94130"/>
    <lineage>
        <taxon>Eukaryota</taxon>
        <taxon>Fungi</taxon>
        <taxon>Fungi incertae sedis</taxon>
        <taxon>Mucoromycota</taxon>
        <taxon>Glomeromycotina</taxon>
        <taxon>Glomeromycetes</taxon>
        <taxon>Glomerales</taxon>
        <taxon>Glomeraceae</taxon>
        <taxon>Rhizophagus</taxon>
    </lineage>
</organism>